<keyword evidence="7" id="KW-1185">Reference proteome</keyword>
<dbReference type="SUPFAM" id="SSF54292">
    <property type="entry name" value="2Fe-2S ferredoxin-like"/>
    <property type="match status" value="1"/>
</dbReference>
<dbReference type="InterPro" id="IPR002888">
    <property type="entry name" value="2Fe-2S-bd"/>
</dbReference>
<accession>A0A344U9N0</accession>
<dbReference type="OrthoDB" id="159930at2"/>
<sequence>MAGGLTDAISTTLRAGLHIDRGLPPSESPTADAPDDLPLLWVLRDMLGVTGPEYGCGVDVCKACTSHSDGRDIRPCVVPVSQCAGRTVTTIGGLADGDRLHPVQEAWLEQDVSQCGFCRPGRIMAAAALLRRTAEPTDEDIDAIADICRCGTHPRIREAIRSAAARR</sequence>
<dbReference type="EMBL" id="CP030862">
    <property type="protein sequence ID" value="AXE27601.1"/>
    <property type="molecule type" value="Genomic_DNA"/>
</dbReference>
<evidence type="ECO:0000256" key="4">
    <source>
        <dbReference type="ARBA" id="ARBA00023014"/>
    </source>
</evidence>
<keyword evidence="2" id="KW-0479">Metal-binding</keyword>
<evidence type="ECO:0000256" key="1">
    <source>
        <dbReference type="ARBA" id="ARBA00022714"/>
    </source>
</evidence>
<keyword evidence="4" id="KW-0411">Iron-sulfur</keyword>
<dbReference type="InterPro" id="IPR012675">
    <property type="entry name" value="Beta-grasp_dom_sf"/>
</dbReference>
<dbReference type="SUPFAM" id="SSF47741">
    <property type="entry name" value="CO dehydrogenase ISP C-domain like"/>
    <property type="match status" value="1"/>
</dbReference>
<gene>
    <name evidence="6" type="ORF">C0216_18505</name>
</gene>
<evidence type="ECO:0000313" key="6">
    <source>
        <dbReference type="EMBL" id="AXE27601.1"/>
    </source>
</evidence>
<dbReference type="InterPro" id="IPR036884">
    <property type="entry name" value="2Fe-2S-bd_dom_sf"/>
</dbReference>
<organism evidence="6 7">
    <name type="scientific">Streptomyces globosus</name>
    <dbReference type="NCBI Taxonomy" id="68209"/>
    <lineage>
        <taxon>Bacteria</taxon>
        <taxon>Bacillati</taxon>
        <taxon>Actinomycetota</taxon>
        <taxon>Actinomycetes</taxon>
        <taxon>Kitasatosporales</taxon>
        <taxon>Streptomycetaceae</taxon>
        <taxon>Streptomyces</taxon>
    </lineage>
</organism>
<dbReference type="GO" id="GO:0016491">
    <property type="term" value="F:oxidoreductase activity"/>
    <property type="evidence" value="ECO:0007669"/>
    <property type="project" value="InterPro"/>
</dbReference>
<evidence type="ECO:0000259" key="5">
    <source>
        <dbReference type="Pfam" id="PF01799"/>
    </source>
</evidence>
<dbReference type="Proteomes" id="UP000252004">
    <property type="component" value="Chromosome"/>
</dbReference>
<feature type="domain" description="[2Fe-2S]-binding" evidence="5">
    <location>
        <begin position="90"/>
        <end position="161"/>
    </location>
</feature>
<evidence type="ECO:0000256" key="3">
    <source>
        <dbReference type="ARBA" id="ARBA00023004"/>
    </source>
</evidence>
<dbReference type="InterPro" id="IPR036010">
    <property type="entry name" value="2Fe-2S_ferredoxin-like_sf"/>
</dbReference>
<dbReference type="PANTHER" id="PTHR44379:SF2">
    <property type="entry name" value="BLR6218 PROTEIN"/>
    <property type="match status" value="1"/>
</dbReference>
<dbReference type="GO" id="GO:0046872">
    <property type="term" value="F:metal ion binding"/>
    <property type="evidence" value="ECO:0007669"/>
    <property type="project" value="UniProtKB-KW"/>
</dbReference>
<dbReference type="Pfam" id="PF01799">
    <property type="entry name" value="Fer2_2"/>
    <property type="match status" value="1"/>
</dbReference>
<dbReference type="Gene3D" id="1.10.150.120">
    <property type="entry name" value="[2Fe-2S]-binding domain"/>
    <property type="match status" value="1"/>
</dbReference>
<name>A0A344U9N0_9ACTN</name>
<dbReference type="PANTHER" id="PTHR44379">
    <property type="entry name" value="OXIDOREDUCTASE WITH IRON-SULFUR SUBUNIT"/>
    <property type="match status" value="1"/>
</dbReference>
<keyword evidence="1" id="KW-0001">2Fe-2S</keyword>
<dbReference type="KEGG" id="sgz:C0216_18505"/>
<evidence type="ECO:0000313" key="7">
    <source>
        <dbReference type="Proteomes" id="UP000252004"/>
    </source>
</evidence>
<evidence type="ECO:0000256" key="2">
    <source>
        <dbReference type="ARBA" id="ARBA00022723"/>
    </source>
</evidence>
<dbReference type="AlphaFoldDB" id="A0A344U9N0"/>
<reference evidence="6 7" key="1">
    <citation type="submission" date="2018-01" db="EMBL/GenBank/DDBJ databases">
        <title>Draft genome Sequence of streptomyces globosus LZH-48.</title>
        <authorList>
            <person name="Ran K."/>
            <person name="Li Z."/>
            <person name="Wei S."/>
            <person name="Dong R."/>
        </authorList>
    </citation>
    <scope>NUCLEOTIDE SEQUENCE [LARGE SCALE GENOMIC DNA]</scope>
    <source>
        <strain evidence="6 7">LZH-48</strain>
    </source>
</reference>
<proteinExistence type="predicted"/>
<keyword evidence="3" id="KW-0408">Iron</keyword>
<dbReference type="InterPro" id="IPR051452">
    <property type="entry name" value="Diverse_Oxidoreductases"/>
</dbReference>
<protein>
    <submittedName>
        <fullName evidence="6">(2Fe-2S)-binding protein</fullName>
    </submittedName>
</protein>
<dbReference type="GO" id="GO:0051537">
    <property type="term" value="F:2 iron, 2 sulfur cluster binding"/>
    <property type="evidence" value="ECO:0007669"/>
    <property type="project" value="UniProtKB-KW"/>
</dbReference>
<dbReference type="Gene3D" id="3.10.20.30">
    <property type="match status" value="1"/>
</dbReference>